<name>A0A6A0AK25_HAELA</name>
<comment type="caution">
    <text evidence="2">The sequence shown here is derived from an EMBL/GenBank/DDBJ whole genome shotgun (WGS) entry which is preliminary data.</text>
</comment>
<dbReference type="InterPro" id="IPR056508">
    <property type="entry name" value="HPAT-like"/>
</dbReference>
<reference evidence="2 3" key="1">
    <citation type="submission" date="2020-02" db="EMBL/GenBank/DDBJ databases">
        <title>Draft genome sequence of Haematococcus lacustris strain NIES-144.</title>
        <authorList>
            <person name="Morimoto D."/>
            <person name="Nakagawa S."/>
            <person name="Yoshida T."/>
            <person name="Sawayama S."/>
        </authorList>
    </citation>
    <scope>NUCLEOTIDE SEQUENCE [LARGE SCALE GENOMIC DNA]</scope>
    <source>
        <strain evidence="2 3">NIES-144</strain>
    </source>
</reference>
<sequence>MMAQPPWDTKMEMSPTKPFYILHYTYGMDYTKEGVFTPGKYGEWRFDKRTWGGKPITRNLGAPPAGMKNDLVRALIDAFNEATDAIPCWTEYAEAGGVVPKECKEAPKHYLAEEAAAKAKAL</sequence>
<evidence type="ECO:0000313" key="3">
    <source>
        <dbReference type="Proteomes" id="UP000485058"/>
    </source>
</evidence>
<accession>A0A6A0AK25</accession>
<gene>
    <name evidence="2" type="ORF">HaLaN_32648</name>
</gene>
<feature type="domain" description="Hydroxyproline O-arabinosyltransferase-like" evidence="1">
    <location>
        <begin position="1"/>
        <end position="89"/>
    </location>
</feature>
<dbReference type="Pfam" id="PF23452">
    <property type="entry name" value="HPAT"/>
    <property type="match status" value="1"/>
</dbReference>
<proteinExistence type="predicted"/>
<keyword evidence="3" id="KW-1185">Reference proteome</keyword>
<evidence type="ECO:0000313" key="2">
    <source>
        <dbReference type="EMBL" id="GFH33299.1"/>
    </source>
</evidence>
<dbReference type="Proteomes" id="UP000485058">
    <property type="component" value="Unassembled WGS sequence"/>
</dbReference>
<organism evidence="2 3">
    <name type="scientific">Haematococcus lacustris</name>
    <name type="common">Green alga</name>
    <name type="synonym">Haematococcus pluvialis</name>
    <dbReference type="NCBI Taxonomy" id="44745"/>
    <lineage>
        <taxon>Eukaryota</taxon>
        <taxon>Viridiplantae</taxon>
        <taxon>Chlorophyta</taxon>
        <taxon>core chlorophytes</taxon>
        <taxon>Chlorophyceae</taxon>
        <taxon>CS clade</taxon>
        <taxon>Chlamydomonadales</taxon>
        <taxon>Haematococcaceae</taxon>
        <taxon>Haematococcus</taxon>
    </lineage>
</organism>
<dbReference type="EMBL" id="BLLF01008242">
    <property type="protein sequence ID" value="GFH33299.1"/>
    <property type="molecule type" value="Genomic_DNA"/>
</dbReference>
<evidence type="ECO:0000259" key="1">
    <source>
        <dbReference type="Pfam" id="PF23452"/>
    </source>
</evidence>
<dbReference type="AlphaFoldDB" id="A0A6A0AK25"/>
<protein>
    <recommendedName>
        <fullName evidence="1">Hydroxyproline O-arabinosyltransferase-like domain-containing protein</fullName>
    </recommendedName>
</protein>